<organism evidence="1 2">
    <name type="scientific">Martelella mediterranea</name>
    <dbReference type="NCBI Taxonomy" id="293089"/>
    <lineage>
        <taxon>Bacteria</taxon>
        <taxon>Pseudomonadati</taxon>
        <taxon>Pseudomonadota</taxon>
        <taxon>Alphaproteobacteria</taxon>
        <taxon>Hyphomicrobiales</taxon>
        <taxon>Aurantimonadaceae</taxon>
        <taxon>Martelella</taxon>
    </lineage>
</organism>
<proteinExistence type="predicted"/>
<protein>
    <recommendedName>
        <fullName evidence="3">Lipoprotein</fullName>
    </recommendedName>
</protein>
<gene>
    <name evidence="1" type="ORF">EDC90_102155</name>
</gene>
<dbReference type="EMBL" id="SMAR01000021">
    <property type="protein sequence ID" value="TCT36454.1"/>
    <property type="molecule type" value="Genomic_DNA"/>
</dbReference>
<keyword evidence="2" id="KW-1185">Reference proteome</keyword>
<dbReference type="RefSeq" id="WP_132312536.1">
    <property type="nucleotide sequence ID" value="NZ_SMAR01000021.1"/>
</dbReference>
<evidence type="ECO:0000313" key="2">
    <source>
        <dbReference type="Proteomes" id="UP000295097"/>
    </source>
</evidence>
<accession>A0A4R3NPA6</accession>
<reference evidence="1 2" key="1">
    <citation type="submission" date="2019-03" db="EMBL/GenBank/DDBJ databases">
        <title>Freshwater and sediment microbial communities from various areas in North America, analyzing microbe dynamics in response to fracking.</title>
        <authorList>
            <person name="Lamendella R."/>
        </authorList>
    </citation>
    <scope>NUCLEOTIDE SEQUENCE [LARGE SCALE GENOMIC DNA]</scope>
    <source>
        <strain evidence="1 2">175.2</strain>
    </source>
</reference>
<dbReference type="Proteomes" id="UP000295097">
    <property type="component" value="Unassembled WGS sequence"/>
</dbReference>
<dbReference type="OrthoDB" id="7916240at2"/>
<name>A0A4R3NPA6_9HYPH</name>
<sequence length="113" mass="12001">MRASLIILSLGLAATACTQRSETIGAMAVSPQPFMAQSCESLDRDYADEKAKLKQLSLLQDDAIVADVRVLGASLGSVPQTGSVDKSAAIAYTKGRVNAMDVAMRQKDCPQIR</sequence>
<dbReference type="PROSITE" id="PS51257">
    <property type="entry name" value="PROKAR_LIPOPROTEIN"/>
    <property type="match status" value="1"/>
</dbReference>
<evidence type="ECO:0008006" key="3">
    <source>
        <dbReference type="Google" id="ProtNLM"/>
    </source>
</evidence>
<comment type="caution">
    <text evidence="1">The sequence shown here is derived from an EMBL/GenBank/DDBJ whole genome shotgun (WGS) entry which is preliminary data.</text>
</comment>
<dbReference type="AlphaFoldDB" id="A0A4R3NPA6"/>
<evidence type="ECO:0000313" key="1">
    <source>
        <dbReference type="EMBL" id="TCT36454.1"/>
    </source>
</evidence>